<evidence type="ECO:0000256" key="3">
    <source>
        <dbReference type="ARBA" id="ARBA00022525"/>
    </source>
</evidence>
<dbReference type="GeneID" id="115750257"/>
<dbReference type="InterPro" id="IPR008801">
    <property type="entry name" value="RALF"/>
</dbReference>
<evidence type="ECO:0000313" key="9">
    <source>
        <dbReference type="RefSeq" id="XP_030543341.1"/>
    </source>
</evidence>
<organism evidence="8 9">
    <name type="scientific">Rhodamnia argentea</name>
    <dbReference type="NCBI Taxonomy" id="178133"/>
    <lineage>
        <taxon>Eukaryota</taxon>
        <taxon>Viridiplantae</taxon>
        <taxon>Streptophyta</taxon>
        <taxon>Embryophyta</taxon>
        <taxon>Tracheophyta</taxon>
        <taxon>Spermatophyta</taxon>
        <taxon>Magnoliopsida</taxon>
        <taxon>eudicotyledons</taxon>
        <taxon>Gunneridae</taxon>
        <taxon>Pentapetalae</taxon>
        <taxon>rosids</taxon>
        <taxon>malvids</taxon>
        <taxon>Myrtales</taxon>
        <taxon>Myrtaceae</taxon>
        <taxon>Myrtoideae</taxon>
        <taxon>Myrteae</taxon>
        <taxon>Australasian group</taxon>
        <taxon>Rhodamnia</taxon>
    </lineage>
</organism>
<dbReference type="OrthoDB" id="1613518at2759"/>
<evidence type="ECO:0000256" key="4">
    <source>
        <dbReference type="ARBA" id="ARBA00022702"/>
    </source>
</evidence>
<gene>
    <name evidence="9" type="primary">LOC115750257</name>
</gene>
<dbReference type="GO" id="GO:0005576">
    <property type="term" value="C:extracellular region"/>
    <property type="evidence" value="ECO:0007669"/>
    <property type="project" value="UniProtKB-SubCell"/>
</dbReference>
<dbReference type="KEGG" id="rarg:115750257"/>
<sequence>MAEASTFYLSIAIVLVSSVVAYAGGDLELSWAAAAAPTKALGCRGPIAQCLAEGELEMDSEINRRFLATTRPHISYGALQPGTVPCSLRGVSYYNCKPGAEANPYSRPCSVITRCRS</sequence>
<keyword evidence="5 7" id="KW-0732">Signal</keyword>
<evidence type="ECO:0000256" key="5">
    <source>
        <dbReference type="ARBA" id="ARBA00022729"/>
    </source>
</evidence>
<reference evidence="9" key="2">
    <citation type="submission" date="2025-08" db="UniProtKB">
        <authorList>
            <consortium name="RefSeq"/>
        </authorList>
    </citation>
    <scope>IDENTIFICATION</scope>
    <source>
        <tissue evidence="9">Leaf</tissue>
    </source>
</reference>
<keyword evidence="4" id="KW-0372">Hormone</keyword>
<protein>
    <submittedName>
        <fullName evidence="9">Rapid alkalinization factor</fullName>
    </submittedName>
</protein>
<feature type="chain" id="PRO_5034716764" evidence="7">
    <location>
        <begin position="22"/>
        <end position="117"/>
    </location>
</feature>
<accession>A0A8B8Q8A1</accession>
<evidence type="ECO:0000313" key="8">
    <source>
        <dbReference type="Proteomes" id="UP000827889"/>
    </source>
</evidence>
<dbReference type="GO" id="GO:0040008">
    <property type="term" value="P:regulation of growth"/>
    <property type="evidence" value="ECO:0007669"/>
    <property type="project" value="UniProtKB-ARBA"/>
</dbReference>
<evidence type="ECO:0000256" key="6">
    <source>
        <dbReference type="ARBA" id="ARBA00023157"/>
    </source>
</evidence>
<name>A0A8B8Q8A1_9MYRT</name>
<dbReference type="PANTHER" id="PTHR33136">
    <property type="entry name" value="RAPID ALKALINIZATION FACTOR-LIKE"/>
    <property type="match status" value="1"/>
</dbReference>
<dbReference type="PANTHER" id="PTHR33136:SF95">
    <property type="entry name" value="PROTEIN RALF-LIKE 33-RELATED"/>
    <property type="match status" value="1"/>
</dbReference>
<comment type="subcellular location">
    <subcellularLocation>
        <location evidence="1">Secreted</location>
    </subcellularLocation>
</comment>
<keyword evidence="3" id="KW-0964">Secreted</keyword>
<keyword evidence="6" id="KW-1015">Disulfide bond</keyword>
<evidence type="ECO:0000256" key="1">
    <source>
        <dbReference type="ARBA" id="ARBA00004613"/>
    </source>
</evidence>
<proteinExistence type="inferred from homology"/>
<feature type="signal peptide" evidence="7">
    <location>
        <begin position="1"/>
        <end position="21"/>
    </location>
</feature>
<evidence type="ECO:0000256" key="7">
    <source>
        <dbReference type="SAM" id="SignalP"/>
    </source>
</evidence>
<reference evidence="8" key="1">
    <citation type="submission" date="2025-05" db="UniProtKB">
        <authorList>
            <consortium name="RefSeq"/>
        </authorList>
    </citation>
    <scope>NUCLEOTIDE SEQUENCE [LARGE SCALE GENOMIC DNA]</scope>
</reference>
<dbReference type="Proteomes" id="UP000827889">
    <property type="component" value="Chromosome 1"/>
</dbReference>
<dbReference type="RefSeq" id="XP_030543341.1">
    <property type="nucleotide sequence ID" value="XM_030687481.2"/>
</dbReference>
<keyword evidence="8" id="KW-1185">Reference proteome</keyword>
<dbReference type="GO" id="GO:0005179">
    <property type="term" value="F:hormone activity"/>
    <property type="evidence" value="ECO:0007669"/>
    <property type="project" value="UniProtKB-KW"/>
</dbReference>
<evidence type="ECO:0000256" key="2">
    <source>
        <dbReference type="ARBA" id="ARBA00009178"/>
    </source>
</evidence>
<dbReference type="Pfam" id="PF05498">
    <property type="entry name" value="RALF"/>
    <property type="match status" value="1"/>
</dbReference>
<dbReference type="AlphaFoldDB" id="A0A8B8Q8A1"/>
<comment type="similarity">
    <text evidence="2">Belongs to the plant rapid alkalinization factor (RALF) family.</text>
</comment>
<dbReference type="GO" id="GO:0009506">
    <property type="term" value="C:plasmodesma"/>
    <property type="evidence" value="ECO:0007669"/>
    <property type="project" value="TreeGrafter"/>
</dbReference>
<dbReference type="GO" id="GO:0019722">
    <property type="term" value="P:calcium-mediated signaling"/>
    <property type="evidence" value="ECO:0007669"/>
    <property type="project" value="TreeGrafter"/>
</dbReference>